<evidence type="ECO:0000256" key="5">
    <source>
        <dbReference type="SAM" id="Phobius"/>
    </source>
</evidence>
<reference evidence="7 8" key="1">
    <citation type="submission" date="2018-08" db="EMBL/GenBank/DDBJ databases">
        <authorList>
            <person name="Laetsch R D."/>
            <person name="Stevens L."/>
            <person name="Kumar S."/>
            <person name="Blaxter L. M."/>
        </authorList>
    </citation>
    <scope>NUCLEOTIDE SEQUENCE [LARGE SCALE GENOMIC DNA]</scope>
</reference>
<keyword evidence="8" id="KW-1185">Reference proteome</keyword>
<organism evidence="7 8">
    <name type="scientific">Acanthocheilonema viteae</name>
    <name type="common">Filarial nematode worm</name>
    <name type="synonym">Dipetalonema viteae</name>
    <dbReference type="NCBI Taxonomy" id="6277"/>
    <lineage>
        <taxon>Eukaryota</taxon>
        <taxon>Metazoa</taxon>
        <taxon>Ecdysozoa</taxon>
        <taxon>Nematoda</taxon>
        <taxon>Chromadorea</taxon>
        <taxon>Rhabditida</taxon>
        <taxon>Spirurina</taxon>
        <taxon>Spiruromorpha</taxon>
        <taxon>Filarioidea</taxon>
        <taxon>Onchocercidae</taxon>
        <taxon>Acanthocheilonema</taxon>
    </lineage>
</organism>
<dbReference type="Proteomes" id="UP000276991">
    <property type="component" value="Unassembled WGS sequence"/>
</dbReference>
<dbReference type="GO" id="GO:0016020">
    <property type="term" value="C:membrane"/>
    <property type="evidence" value="ECO:0007669"/>
    <property type="project" value="UniProtKB-SubCell"/>
</dbReference>
<dbReference type="CDD" id="cd07042">
    <property type="entry name" value="STAS_SulP_like_sulfate_transporter"/>
    <property type="match status" value="1"/>
</dbReference>
<dbReference type="Gene3D" id="3.30.750.24">
    <property type="entry name" value="STAS domain"/>
    <property type="match status" value="1"/>
</dbReference>
<dbReference type="InterPro" id="IPR011547">
    <property type="entry name" value="SLC26A/SulP_dom"/>
</dbReference>
<accession>A0A498SE38</accession>
<dbReference type="SUPFAM" id="SSF52091">
    <property type="entry name" value="SpoIIaa-like"/>
    <property type="match status" value="1"/>
</dbReference>
<dbReference type="InterPro" id="IPR036513">
    <property type="entry name" value="STAS_dom_sf"/>
</dbReference>
<dbReference type="Pfam" id="PF00916">
    <property type="entry name" value="Sulfate_transp"/>
    <property type="match status" value="1"/>
</dbReference>
<evidence type="ECO:0000256" key="2">
    <source>
        <dbReference type="ARBA" id="ARBA00022692"/>
    </source>
</evidence>
<evidence type="ECO:0000313" key="8">
    <source>
        <dbReference type="Proteomes" id="UP000276991"/>
    </source>
</evidence>
<dbReference type="PROSITE" id="PS50801">
    <property type="entry name" value="STAS"/>
    <property type="match status" value="1"/>
</dbReference>
<evidence type="ECO:0000313" key="7">
    <source>
        <dbReference type="EMBL" id="VBB31811.1"/>
    </source>
</evidence>
<feature type="transmembrane region" description="Helical" evidence="5">
    <location>
        <begin position="205"/>
        <end position="225"/>
    </location>
</feature>
<feature type="transmembrane region" description="Helical" evidence="5">
    <location>
        <begin position="421"/>
        <end position="450"/>
    </location>
</feature>
<comment type="subcellular location">
    <subcellularLocation>
        <location evidence="1">Membrane</location>
        <topology evidence="1">Multi-pass membrane protein</topology>
    </subcellularLocation>
</comment>
<gene>
    <name evidence="7" type="ORF">NAV_LOCUS6602</name>
</gene>
<dbReference type="PANTHER" id="PTHR11814">
    <property type="entry name" value="SULFATE TRANSPORTER"/>
    <property type="match status" value="1"/>
</dbReference>
<keyword evidence="4 5" id="KW-0472">Membrane</keyword>
<keyword evidence="3 5" id="KW-1133">Transmembrane helix</keyword>
<evidence type="ECO:0000259" key="6">
    <source>
        <dbReference type="PROSITE" id="PS50801"/>
    </source>
</evidence>
<evidence type="ECO:0000256" key="3">
    <source>
        <dbReference type="ARBA" id="ARBA00022989"/>
    </source>
</evidence>
<protein>
    <recommendedName>
        <fullName evidence="6">STAS domain-containing protein</fullName>
    </recommendedName>
</protein>
<feature type="domain" description="STAS" evidence="6">
    <location>
        <begin position="475"/>
        <end position="583"/>
    </location>
</feature>
<evidence type="ECO:0000256" key="4">
    <source>
        <dbReference type="ARBA" id="ARBA00023136"/>
    </source>
</evidence>
<keyword evidence="2 5" id="KW-0812">Transmembrane</keyword>
<dbReference type="InterPro" id="IPR002645">
    <property type="entry name" value="STAS_dom"/>
</dbReference>
<sequence length="583" mass="65563">MGTEGIWNTKGARRLLVPCSSPLNLWQWFTNFIPIIQWLPNYNWKTDLTHDIIGGLTIGVMHVPQGIAYAVLAGVDPIYGSFSVTAIMCLLASDEVMLQRTGRMDDMIVADNDTTISSITSVEITTVLAFTTGIVELIAGVLQLEFITAYFSDQLVSGFITGSCVHVVVAQIDDLFGINASKFHGMGYLFKRFYSILMHIPQTNFYVLGMSIFGMIFLYLGKSFVTPFLHKHLPFKIPVPYELFLIIISIVISHFMNLNTYHNVPIVGQIPTGLPRPRLPRFDVVVDCFPYAIGIAAVTFAVHISMAKMIAKRMKYHIDSKQELYALGFTSVLSSFFPIFPISTALARTAVSIEVGTRSQFAAVSTCLLLLAVILTLGPLLNALPMCILAVIIVMSLRSMFQKFSELPKIWPVSKIDFLIWIVAFMTTVTLDVMLGLIISVIFALMTLIFRSQWPRWERLVQLSVCQSYFDNPKRYIAAANNHNIRLYRFESPLLFNNVERFKLSIYNAITDWEHKTDSINDLKNADNLKSLNQRYLILDCSGISYTDFMGLNILKEVVSELKSQGITVYFSACNKMLPENGS</sequence>
<dbReference type="Pfam" id="PF01740">
    <property type="entry name" value="STAS"/>
    <property type="match status" value="1"/>
</dbReference>
<feature type="transmembrane region" description="Helical" evidence="5">
    <location>
        <begin position="359"/>
        <end position="377"/>
    </location>
</feature>
<dbReference type="STRING" id="6277.A0A498SE38"/>
<name>A0A498SE38_ACAVI</name>
<dbReference type="GO" id="GO:0055085">
    <property type="term" value="P:transmembrane transport"/>
    <property type="evidence" value="ECO:0007669"/>
    <property type="project" value="InterPro"/>
</dbReference>
<dbReference type="EMBL" id="UPTC01001398">
    <property type="protein sequence ID" value="VBB31811.1"/>
    <property type="molecule type" value="Genomic_DNA"/>
</dbReference>
<dbReference type="OrthoDB" id="288203at2759"/>
<dbReference type="InterPro" id="IPR001902">
    <property type="entry name" value="SLC26A/SulP_fam"/>
</dbReference>
<feature type="transmembrane region" description="Helical" evidence="5">
    <location>
        <begin position="284"/>
        <end position="304"/>
    </location>
</feature>
<proteinExistence type="predicted"/>
<evidence type="ECO:0000256" key="1">
    <source>
        <dbReference type="ARBA" id="ARBA00004141"/>
    </source>
</evidence>
<feature type="transmembrane region" description="Helical" evidence="5">
    <location>
        <begin position="324"/>
        <end position="347"/>
    </location>
</feature>
<dbReference type="AlphaFoldDB" id="A0A498SE38"/>
<feature type="transmembrane region" description="Helical" evidence="5">
    <location>
        <begin position="237"/>
        <end position="256"/>
    </location>
</feature>